<gene>
    <name evidence="13" type="ORF">GCM10022240_27680</name>
</gene>
<keyword evidence="3 11" id="KW-0813">Transport</keyword>
<evidence type="ECO:0000313" key="13">
    <source>
        <dbReference type="EMBL" id="GAA3774333.1"/>
    </source>
</evidence>
<keyword evidence="7 11" id="KW-1133">Transmembrane helix</keyword>
<evidence type="ECO:0000256" key="4">
    <source>
        <dbReference type="ARBA" id="ARBA00022475"/>
    </source>
</evidence>
<evidence type="ECO:0000256" key="11">
    <source>
        <dbReference type="RuleBase" id="RU363032"/>
    </source>
</evidence>
<dbReference type="Pfam" id="PF00528">
    <property type="entry name" value="BPD_transp_1"/>
    <property type="match status" value="1"/>
</dbReference>
<evidence type="ECO:0000256" key="1">
    <source>
        <dbReference type="ARBA" id="ARBA00004429"/>
    </source>
</evidence>
<dbReference type="Gene3D" id="1.10.3720.10">
    <property type="entry name" value="MetI-like"/>
    <property type="match status" value="1"/>
</dbReference>
<evidence type="ECO:0000256" key="5">
    <source>
        <dbReference type="ARBA" id="ARBA00022519"/>
    </source>
</evidence>
<keyword evidence="8 11" id="KW-0472">Membrane</keyword>
<evidence type="ECO:0000313" key="14">
    <source>
        <dbReference type="Proteomes" id="UP001500540"/>
    </source>
</evidence>
<evidence type="ECO:0000256" key="7">
    <source>
        <dbReference type="ARBA" id="ARBA00022989"/>
    </source>
</evidence>
<dbReference type="InterPro" id="IPR000515">
    <property type="entry name" value="MetI-like"/>
</dbReference>
<comment type="subcellular location">
    <subcellularLocation>
        <location evidence="1">Cell inner membrane</location>
        <topology evidence="1">Multi-pass membrane protein</topology>
    </subcellularLocation>
    <subcellularLocation>
        <location evidence="11">Cell membrane</location>
        <topology evidence="11">Multi-pass membrane protein</topology>
    </subcellularLocation>
</comment>
<evidence type="ECO:0000256" key="9">
    <source>
        <dbReference type="ARBA" id="ARBA00037216"/>
    </source>
</evidence>
<sequence>MTSVEPGLGTLPAAAVDIEEGDRMPRAGADQQELPAERPQPRSLSDRLLTAWSVLVYVFLFTPIVVIVIYSFNNGRLLVAFDSFGFDGYLALFRKPAIADAVMVSLRTGAIAAVLASLLGTLAGIALARKPGRWTYLFVTFLLLVAVTPEIVDAISLLPWLVFLGQDLGMTIFNDGTVRLVIGHSLFSLAVVTYIVRARLVGMPAGLEEASADLYATPLHTFRRVTLPLAMPAVLAGLLLSFTFSLDNTVVSAFVQVSGSTPWPVYVLSSLRSGLRPEIAGVSTLMLIVTLLALSVVAIVLKRAGDSATDIARTMAGG</sequence>
<dbReference type="Proteomes" id="UP001500540">
    <property type="component" value="Unassembled WGS sequence"/>
</dbReference>
<keyword evidence="14" id="KW-1185">Reference proteome</keyword>
<evidence type="ECO:0000256" key="10">
    <source>
        <dbReference type="ARBA" id="ARBA00039580"/>
    </source>
</evidence>
<feature type="transmembrane region" description="Helical" evidence="11">
    <location>
        <begin position="135"/>
        <end position="158"/>
    </location>
</feature>
<keyword evidence="6 11" id="KW-0812">Transmembrane</keyword>
<feature type="transmembrane region" description="Helical" evidence="11">
    <location>
        <begin position="233"/>
        <end position="259"/>
    </location>
</feature>
<protein>
    <recommendedName>
        <fullName evidence="10">Spermidine/putrescine transport system permease protein PotC</fullName>
    </recommendedName>
</protein>
<organism evidence="13 14">
    <name type="scientific">Microbacterium kribbense</name>
    <dbReference type="NCBI Taxonomy" id="433645"/>
    <lineage>
        <taxon>Bacteria</taxon>
        <taxon>Bacillati</taxon>
        <taxon>Actinomycetota</taxon>
        <taxon>Actinomycetes</taxon>
        <taxon>Micrococcales</taxon>
        <taxon>Microbacteriaceae</taxon>
        <taxon>Microbacterium</taxon>
    </lineage>
</organism>
<evidence type="ECO:0000256" key="2">
    <source>
        <dbReference type="ARBA" id="ARBA00007069"/>
    </source>
</evidence>
<comment type="function">
    <text evidence="9">Required for the activity of the bacterial periplasmic transport system of putrescine and spermidine.</text>
</comment>
<dbReference type="PANTHER" id="PTHR43848">
    <property type="entry name" value="PUTRESCINE TRANSPORT SYSTEM PERMEASE PROTEIN POTI"/>
    <property type="match status" value="1"/>
</dbReference>
<dbReference type="InterPro" id="IPR051789">
    <property type="entry name" value="Bact_Polyamine_Transport"/>
</dbReference>
<dbReference type="PANTHER" id="PTHR43848:SF5">
    <property type="entry name" value="SPERMIDINE_PUTRESCINE TRANSPORT SYSTEM PERMEASE PROTEIN POTC"/>
    <property type="match status" value="1"/>
</dbReference>
<evidence type="ECO:0000256" key="6">
    <source>
        <dbReference type="ARBA" id="ARBA00022692"/>
    </source>
</evidence>
<dbReference type="SUPFAM" id="SSF161098">
    <property type="entry name" value="MetI-like"/>
    <property type="match status" value="1"/>
</dbReference>
<dbReference type="PROSITE" id="PS50928">
    <property type="entry name" value="ABC_TM1"/>
    <property type="match status" value="1"/>
</dbReference>
<name>A0ABP7GU26_9MICO</name>
<dbReference type="EMBL" id="BAABAF010000009">
    <property type="protein sequence ID" value="GAA3774333.1"/>
    <property type="molecule type" value="Genomic_DNA"/>
</dbReference>
<feature type="transmembrane region" description="Helical" evidence="11">
    <location>
        <begin position="110"/>
        <end position="128"/>
    </location>
</feature>
<dbReference type="CDD" id="cd06261">
    <property type="entry name" value="TM_PBP2"/>
    <property type="match status" value="1"/>
</dbReference>
<comment type="caution">
    <text evidence="13">The sequence shown here is derived from an EMBL/GenBank/DDBJ whole genome shotgun (WGS) entry which is preliminary data.</text>
</comment>
<feature type="transmembrane region" description="Helical" evidence="11">
    <location>
        <begin position="48"/>
        <end position="72"/>
    </location>
</feature>
<feature type="transmembrane region" description="Helical" evidence="11">
    <location>
        <begin position="178"/>
        <end position="196"/>
    </location>
</feature>
<keyword evidence="5" id="KW-0997">Cell inner membrane</keyword>
<keyword evidence="4" id="KW-1003">Cell membrane</keyword>
<evidence type="ECO:0000256" key="8">
    <source>
        <dbReference type="ARBA" id="ARBA00023136"/>
    </source>
</evidence>
<accession>A0ABP7GU26</accession>
<proteinExistence type="inferred from homology"/>
<dbReference type="RefSeq" id="WP_344784621.1">
    <property type="nucleotide sequence ID" value="NZ_BAABAF010000009.1"/>
</dbReference>
<comment type="similarity">
    <text evidence="2">Belongs to the binding-protein-dependent transport system permease family. CysTW subfamily.</text>
</comment>
<feature type="domain" description="ABC transmembrane type-1" evidence="12">
    <location>
        <begin position="102"/>
        <end position="298"/>
    </location>
</feature>
<evidence type="ECO:0000259" key="12">
    <source>
        <dbReference type="PROSITE" id="PS50928"/>
    </source>
</evidence>
<reference evidence="14" key="1">
    <citation type="journal article" date="2019" name="Int. J. Syst. Evol. Microbiol.">
        <title>The Global Catalogue of Microorganisms (GCM) 10K type strain sequencing project: providing services to taxonomists for standard genome sequencing and annotation.</title>
        <authorList>
            <consortium name="The Broad Institute Genomics Platform"/>
            <consortium name="The Broad Institute Genome Sequencing Center for Infectious Disease"/>
            <person name="Wu L."/>
            <person name="Ma J."/>
        </authorList>
    </citation>
    <scope>NUCLEOTIDE SEQUENCE [LARGE SCALE GENOMIC DNA]</scope>
    <source>
        <strain evidence="14">JCM 16950</strain>
    </source>
</reference>
<dbReference type="InterPro" id="IPR035906">
    <property type="entry name" value="MetI-like_sf"/>
</dbReference>
<feature type="transmembrane region" description="Helical" evidence="11">
    <location>
        <begin position="279"/>
        <end position="301"/>
    </location>
</feature>
<evidence type="ECO:0000256" key="3">
    <source>
        <dbReference type="ARBA" id="ARBA00022448"/>
    </source>
</evidence>